<accession>A0AA49JIV2</accession>
<protein>
    <submittedName>
        <fullName evidence="1">Uncharacterized protein</fullName>
    </submittedName>
</protein>
<dbReference type="AlphaFoldDB" id="A0AA49JIV2"/>
<organism evidence="1">
    <name type="scientific">Roseihalotalea indica</name>
    <dbReference type="NCBI Taxonomy" id="2867963"/>
    <lineage>
        <taxon>Bacteria</taxon>
        <taxon>Pseudomonadati</taxon>
        <taxon>Bacteroidota</taxon>
        <taxon>Cytophagia</taxon>
        <taxon>Cytophagales</taxon>
        <taxon>Catalimonadaceae</taxon>
        <taxon>Roseihalotalea</taxon>
    </lineage>
</organism>
<reference evidence="1" key="1">
    <citation type="journal article" date="2023" name="Comput. Struct. Biotechnol. J.">
        <title>Discovery of a novel marine Bacteroidetes with a rich repertoire of carbohydrate-active enzymes.</title>
        <authorList>
            <person name="Chen B."/>
            <person name="Liu G."/>
            <person name="Chen Q."/>
            <person name="Wang H."/>
            <person name="Liu L."/>
            <person name="Tang K."/>
        </authorList>
    </citation>
    <scope>NUCLEOTIDE SEQUENCE</scope>
    <source>
        <strain evidence="1">TK19036</strain>
    </source>
</reference>
<name>A0AA49JIV2_9BACT</name>
<gene>
    <name evidence="1" type="ORF">K4G66_32045</name>
</gene>
<reference evidence="1" key="2">
    <citation type="journal article" date="2024" name="Antonie Van Leeuwenhoek">
        <title>Roseihalotalea indica gen. nov., sp. nov., a halophilic Bacteroidetes from mesopelagic Southwest Indian Ocean with higher carbohydrate metabolic potential.</title>
        <authorList>
            <person name="Chen B."/>
            <person name="Zhang M."/>
            <person name="Lin D."/>
            <person name="Ye J."/>
            <person name="Tang K."/>
        </authorList>
    </citation>
    <scope>NUCLEOTIDE SEQUENCE</scope>
    <source>
        <strain evidence="1">TK19036</strain>
    </source>
</reference>
<proteinExistence type="predicted"/>
<sequence length="132" mass="15718">MEKYPELIKAPECAEQFFNEYKGVMPDSSLLAGFNFALNCDNFHYSFNRYLLNDGRTFYRVGQCMRQYYTENEDNPRRAALFSVFINEYLEVTQSLLLKREYYELMPRFEEAKKKVTKLVNMLMSEAKSHAK</sequence>
<dbReference type="EMBL" id="CP120682">
    <property type="protein sequence ID" value="WKN37002.1"/>
    <property type="molecule type" value="Genomic_DNA"/>
</dbReference>
<evidence type="ECO:0000313" key="1">
    <source>
        <dbReference type="EMBL" id="WKN37002.1"/>
    </source>
</evidence>